<dbReference type="EMBL" id="CP010311">
    <property type="protein sequence ID" value="AJF06036.1"/>
    <property type="molecule type" value="Genomic_DNA"/>
</dbReference>
<dbReference type="NCBIfam" id="TIGR02532">
    <property type="entry name" value="IV_pilin_GFxxxE"/>
    <property type="match status" value="1"/>
</dbReference>
<evidence type="ECO:0000313" key="3">
    <source>
        <dbReference type="Proteomes" id="UP000035036"/>
    </source>
</evidence>
<evidence type="ECO:0000313" key="2">
    <source>
        <dbReference type="EMBL" id="AJF06036.1"/>
    </source>
</evidence>
<protein>
    <recommendedName>
        <fullName evidence="4">Prepilin-type N-terminal cleavage/methylation domain-containing protein</fullName>
    </recommendedName>
</protein>
<dbReference type="OrthoDB" id="5430888at2"/>
<keyword evidence="3" id="KW-1185">Reference proteome</keyword>
<accession>A0A0B5FR57</accession>
<keyword evidence="1" id="KW-1133">Transmembrane helix</keyword>
<keyword evidence="1" id="KW-0812">Transmembrane</keyword>
<dbReference type="AlphaFoldDB" id="A0A0B5FR57"/>
<sequence>MIADVLRNERGFSLPELIVAATVMLVVMSASMTLYIGSHRTSKVETDFGDVQANLRLALDQLSKDVRMAGFLTVEPPIIDISPTEFTISTTSPSRRYARITGPDPSIGVQKTFVIYSSSMAERFSTGDTVRIIRPPNQEQPGEGNVADPSDLVFTVQSVDAQTDPDNPEITLAGFNGGIDYSYAAGDMIVRVVAGAPLVNEVRYRYLSAPDNALQRIVNSGPPQTLARGLKDVVFDYTLNDEDLVVAVNMRIEGIAGPDPDTNPEAAKKIRPRQKTFRTSVAVRNI</sequence>
<keyword evidence="1" id="KW-0472">Membrane</keyword>
<name>A0A0B5FR57_9BACT</name>
<evidence type="ECO:0008006" key="4">
    <source>
        <dbReference type="Google" id="ProtNLM"/>
    </source>
</evidence>
<dbReference type="KEGG" id="gsb:GSUB_04930"/>
<dbReference type="HOGENOM" id="CLU_972405_0_0_7"/>
<reference evidence="2 3" key="1">
    <citation type="journal article" date="2015" name="Genome Announc.">
        <title>Genomes of Geoalkalibacter ferrihydriticus Z-0531T and Geoalkalibacter subterraneus Red1T, Two Haloalkaliphilic Metal-Reducing Deltaproteobacteria.</title>
        <authorList>
            <person name="Badalamenti J.P."/>
            <person name="Krajmalnik-Brown R."/>
            <person name="Torres C.I."/>
            <person name="Bond D.R."/>
        </authorList>
    </citation>
    <scope>NUCLEOTIDE SEQUENCE [LARGE SCALE GENOMIC DNA]</scope>
    <source>
        <strain evidence="2 3">Red1</strain>
    </source>
</reference>
<evidence type="ECO:0000256" key="1">
    <source>
        <dbReference type="SAM" id="Phobius"/>
    </source>
</evidence>
<dbReference type="PROSITE" id="PS00409">
    <property type="entry name" value="PROKAR_NTER_METHYL"/>
    <property type="match status" value="1"/>
</dbReference>
<feature type="transmembrane region" description="Helical" evidence="1">
    <location>
        <begin position="17"/>
        <end position="36"/>
    </location>
</feature>
<dbReference type="Pfam" id="PF07963">
    <property type="entry name" value="N_methyl"/>
    <property type="match status" value="1"/>
</dbReference>
<proteinExistence type="predicted"/>
<dbReference type="RefSeq" id="WP_040199502.1">
    <property type="nucleotide sequence ID" value="NZ_CP010311.1"/>
</dbReference>
<organism evidence="2 3">
    <name type="scientific">Geoalkalibacter subterraneus</name>
    <dbReference type="NCBI Taxonomy" id="483547"/>
    <lineage>
        <taxon>Bacteria</taxon>
        <taxon>Pseudomonadati</taxon>
        <taxon>Thermodesulfobacteriota</taxon>
        <taxon>Desulfuromonadia</taxon>
        <taxon>Desulfuromonadales</taxon>
        <taxon>Geoalkalibacteraceae</taxon>
        <taxon>Geoalkalibacter</taxon>
    </lineage>
</organism>
<dbReference type="InterPro" id="IPR012902">
    <property type="entry name" value="N_methyl_site"/>
</dbReference>
<gene>
    <name evidence="2" type="ORF">GSUB_04930</name>
</gene>
<dbReference type="STRING" id="483547.GSUB_04930"/>
<dbReference type="Proteomes" id="UP000035036">
    <property type="component" value="Chromosome"/>
</dbReference>